<dbReference type="Pfam" id="PF00571">
    <property type="entry name" value="CBS"/>
    <property type="match status" value="1"/>
</dbReference>
<dbReference type="Pfam" id="PF00990">
    <property type="entry name" value="GGDEF"/>
    <property type="match status" value="1"/>
</dbReference>
<dbReference type="PANTHER" id="PTHR44757:SF2">
    <property type="entry name" value="BIOFILM ARCHITECTURE MAINTENANCE PROTEIN MBAA"/>
    <property type="match status" value="1"/>
</dbReference>
<dbReference type="FunFam" id="3.30.70.270:FF:000001">
    <property type="entry name" value="Diguanylate cyclase domain protein"/>
    <property type="match status" value="1"/>
</dbReference>
<accession>A0A177NBZ9</accession>
<reference evidence="10" key="1">
    <citation type="submission" date="2016-03" db="EMBL/GenBank/DDBJ databases">
        <authorList>
            <person name="Heylen K."/>
            <person name="De Vos P."/>
            <person name="Vekeman B."/>
        </authorList>
    </citation>
    <scope>NUCLEOTIDE SEQUENCE [LARGE SCALE GENOMIC DNA]</scope>
    <source>
        <strain evidence="10">R-45383</strain>
    </source>
</reference>
<dbReference type="SUPFAM" id="SSF55781">
    <property type="entry name" value="GAF domain-like"/>
    <property type="match status" value="1"/>
</dbReference>
<dbReference type="InterPro" id="IPR043128">
    <property type="entry name" value="Rev_trsase/Diguanyl_cyclase"/>
</dbReference>
<dbReference type="PANTHER" id="PTHR44757">
    <property type="entry name" value="DIGUANYLATE CYCLASE DGCP"/>
    <property type="match status" value="1"/>
</dbReference>
<evidence type="ECO:0000256" key="2">
    <source>
        <dbReference type="ARBA" id="ARBA00012282"/>
    </source>
</evidence>
<dbReference type="InterPro" id="IPR001633">
    <property type="entry name" value="EAL_dom"/>
</dbReference>
<comment type="catalytic activity">
    <reaction evidence="4">
        <text>3',3'-c-di-GMP + H2O = 5'-phosphoguanylyl(3'-&gt;5')guanosine + H(+)</text>
        <dbReference type="Rhea" id="RHEA:24902"/>
        <dbReference type="ChEBI" id="CHEBI:15377"/>
        <dbReference type="ChEBI" id="CHEBI:15378"/>
        <dbReference type="ChEBI" id="CHEBI:58754"/>
        <dbReference type="ChEBI" id="CHEBI:58805"/>
        <dbReference type="EC" id="3.1.4.52"/>
    </reaction>
    <physiologicalReaction direction="left-to-right" evidence="4">
        <dbReference type="Rhea" id="RHEA:24903"/>
    </physiologicalReaction>
</comment>
<feature type="domain" description="CBS" evidence="8">
    <location>
        <begin position="67"/>
        <end position="123"/>
    </location>
</feature>
<evidence type="ECO:0000313" key="9">
    <source>
        <dbReference type="EMBL" id="OAI14729.1"/>
    </source>
</evidence>
<sequence>MKELTVKACLWPDVVRVREEDRPKGRANGSTVYAVFRDGELSADFCGVATHHDISLHPGWIFADLVEHRKLAAVPVGAGIRTALKTMRKHGMEVLAVMSRDEFVGVVTRESILQALLERDRQLLLESVRLRDIAEENHRQTVIWVERLAALNEAARSLLGVLARTSIETELLQAGLDALRKLLDADFGAIGIVDEHGGMAEFIYSGISEAQAKQIGELPQGKGLLGVVIEEDISLRLSDMRSDPRSIGFPPHHPPMKSLLAVPISRHGRVYGRIYLCDKVGGEAFSANDEELAASFAHSLSLVIDNAREMEEVKRARQRLDYMAHFDALTDLPNRTLLTDRALQFIARAQRKREVVAFLFLDLDNFKTINDSFGHTVGDELLREVAKRIASCLREGDTPARMGGDEFIIMLPGIKDSLDAAKVAVKILGLLNEPFVINQHQIYSRASIGISVFPENSGNLDELLAQADSALYHAKKLGKNNYQFFTSEMNSTAQRYLQLEHHLRCALGQGELSLYYQPQVQIDSRAVIGMEALLRWHSPTLGMVMPDQFIGLAEETGLIVPIGEWVLRTACEQAQCWRETGTPVRVAVNLSGRQFQDFQHQRGLLDVVATVLAETGLPAELLELEITESIMMRDVDTTLATLQGLKRLGVRISVDDFGTGYSSLSYLKRFPLDTLKIDKAFVKDVSTDDSDRAIVAAITAMAGQLKLELVAEGIEDLEQLVFLSGQRCNYGQGYYFSKPVPVEQATALLKPGALSE</sequence>
<evidence type="ECO:0000259" key="7">
    <source>
        <dbReference type="PROSITE" id="PS50887"/>
    </source>
</evidence>
<dbReference type="Pfam" id="PF00563">
    <property type="entry name" value="EAL"/>
    <property type="match status" value="1"/>
</dbReference>
<dbReference type="OrthoDB" id="9813913at2"/>
<dbReference type="SMART" id="SM00267">
    <property type="entry name" value="GGDEF"/>
    <property type="match status" value="1"/>
</dbReference>
<dbReference type="FunFam" id="3.20.20.450:FF:000001">
    <property type="entry name" value="Cyclic di-GMP phosphodiesterase yahA"/>
    <property type="match status" value="1"/>
</dbReference>
<dbReference type="InterPro" id="IPR052155">
    <property type="entry name" value="Biofilm_reg_signaling"/>
</dbReference>
<dbReference type="Pfam" id="PF13185">
    <property type="entry name" value="GAF_2"/>
    <property type="match status" value="1"/>
</dbReference>
<evidence type="ECO:0000256" key="5">
    <source>
        <dbReference type="PROSITE-ProRule" id="PRU00703"/>
    </source>
</evidence>
<keyword evidence="5" id="KW-0129">CBS domain</keyword>
<dbReference type="InterPro" id="IPR035919">
    <property type="entry name" value="EAL_sf"/>
</dbReference>
<dbReference type="EMBL" id="LUUK01000197">
    <property type="protein sequence ID" value="OAI14729.1"/>
    <property type="molecule type" value="Genomic_DNA"/>
</dbReference>
<dbReference type="Gene3D" id="3.30.450.40">
    <property type="match status" value="1"/>
</dbReference>
<evidence type="ECO:0000256" key="1">
    <source>
        <dbReference type="ARBA" id="ARBA00001946"/>
    </source>
</evidence>
<dbReference type="PROSITE" id="PS50883">
    <property type="entry name" value="EAL"/>
    <property type="match status" value="1"/>
</dbReference>
<dbReference type="SMART" id="SM00065">
    <property type="entry name" value="GAF"/>
    <property type="match status" value="1"/>
</dbReference>
<keyword evidence="10" id="KW-1185">Reference proteome</keyword>
<dbReference type="CDD" id="cd01949">
    <property type="entry name" value="GGDEF"/>
    <property type="match status" value="1"/>
</dbReference>
<dbReference type="SMART" id="SM00052">
    <property type="entry name" value="EAL"/>
    <property type="match status" value="1"/>
</dbReference>
<evidence type="ECO:0000256" key="4">
    <source>
        <dbReference type="ARBA" id="ARBA00051114"/>
    </source>
</evidence>
<dbReference type="SUPFAM" id="SSF54631">
    <property type="entry name" value="CBS-domain pair"/>
    <property type="match status" value="1"/>
</dbReference>
<dbReference type="InterPro" id="IPR003018">
    <property type="entry name" value="GAF"/>
</dbReference>
<name>A0A177NBZ9_9GAMM</name>
<dbReference type="AlphaFoldDB" id="A0A177NBZ9"/>
<evidence type="ECO:0000259" key="6">
    <source>
        <dbReference type="PROSITE" id="PS50883"/>
    </source>
</evidence>
<dbReference type="Gene3D" id="3.30.70.270">
    <property type="match status" value="1"/>
</dbReference>
<dbReference type="PROSITE" id="PS51371">
    <property type="entry name" value="CBS"/>
    <property type="match status" value="1"/>
</dbReference>
<proteinExistence type="predicted"/>
<dbReference type="EC" id="3.1.4.52" evidence="2"/>
<dbReference type="InterPro" id="IPR029016">
    <property type="entry name" value="GAF-like_dom_sf"/>
</dbReference>
<feature type="domain" description="GGDEF" evidence="7">
    <location>
        <begin position="354"/>
        <end position="487"/>
    </location>
</feature>
<comment type="caution">
    <text evidence="9">The sequence shown here is derived from an EMBL/GenBank/DDBJ whole genome shotgun (WGS) entry which is preliminary data.</text>
</comment>
<dbReference type="SUPFAM" id="SSF55073">
    <property type="entry name" value="Nucleotide cyclase"/>
    <property type="match status" value="1"/>
</dbReference>
<comment type="cofactor">
    <cofactor evidence="1">
        <name>Mg(2+)</name>
        <dbReference type="ChEBI" id="CHEBI:18420"/>
    </cofactor>
</comment>
<evidence type="ECO:0000313" key="10">
    <source>
        <dbReference type="Proteomes" id="UP000077628"/>
    </source>
</evidence>
<dbReference type="RefSeq" id="WP_064030945.1">
    <property type="nucleotide sequence ID" value="NZ_LUUK01000197.1"/>
</dbReference>
<dbReference type="Gene3D" id="3.10.580.10">
    <property type="entry name" value="CBS-domain"/>
    <property type="match status" value="1"/>
</dbReference>
<dbReference type="InterPro" id="IPR000644">
    <property type="entry name" value="CBS_dom"/>
</dbReference>
<dbReference type="STRING" id="702114.A1355_12280"/>
<organism evidence="9 10">
    <name type="scientific">Methylomonas koyamae</name>
    <dbReference type="NCBI Taxonomy" id="702114"/>
    <lineage>
        <taxon>Bacteria</taxon>
        <taxon>Pseudomonadati</taxon>
        <taxon>Pseudomonadota</taxon>
        <taxon>Gammaproteobacteria</taxon>
        <taxon>Methylococcales</taxon>
        <taxon>Methylococcaceae</taxon>
        <taxon>Methylomonas</taxon>
    </lineage>
</organism>
<dbReference type="NCBIfam" id="TIGR00254">
    <property type="entry name" value="GGDEF"/>
    <property type="match status" value="1"/>
</dbReference>
<dbReference type="SMART" id="SM00116">
    <property type="entry name" value="CBS"/>
    <property type="match status" value="1"/>
</dbReference>
<keyword evidence="3" id="KW-0973">c-di-GMP</keyword>
<dbReference type="InterPro" id="IPR029787">
    <property type="entry name" value="Nucleotide_cyclase"/>
</dbReference>
<dbReference type="InterPro" id="IPR046342">
    <property type="entry name" value="CBS_dom_sf"/>
</dbReference>
<evidence type="ECO:0000259" key="8">
    <source>
        <dbReference type="PROSITE" id="PS51371"/>
    </source>
</evidence>
<dbReference type="SUPFAM" id="SSF141868">
    <property type="entry name" value="EAL domain-like"/>
    <property type="match status" value="1"/>
</dbReference>
<evidence type="ECO:0000256" key="3">
    <source>
        <dbReference type="ARBA" id="ARBA00022636"/>
    </source>
</evidence>
<dbReference type="CDD" id="cd01948">
    <property type="entry name" value="EAL"/>
    <property type="match status" value="1"/>
</dbReference>
<dbReference type="Proteomes" id="UP000077628">
    <property type="component" value="Unassembled WGS sequence"/>
</dbReference>
<dbReference type="InterPro" id="IPR000160">
    <property type="entry name" value="GGDEF_dom"/>
</dbReference>
<protein>
    <recommendedName>
        <fullName evidence="2">cyclic-guanylate-specific phosphodiesterase</fullName>
        <ecNumber evidence="2">3.1.4.52</ecNumber>
    </recommendedName>
</protein>
<dbReference type="GO" id="GO:0071111">
    <property type="term" value="F:cyclic-guanylate-specific phosphodiesterase activity"/>
    <property type="evidence" value="ECO:0007669"/>
    <property type="project" value="UniProtKB-EC"/>
</dbReference>
<gene>
    <name evidence="9" type="ORF">A1355_12280</name>
</gene>
<feature type="domain" description="EAL" evidence="6">
    <location>
        <begin position="496"/>
        <end position="753"/>
    </location>
</feature>
<dbReference type="GO" id="GO:0071732">
    <property type="term" value="P:cellular response to nitric oxide"/>
    <property type="evidence" value="ECO:0007669"/>
    <property type="project" value="UniProtKB-ARBA"/>
</dbReference>
<dbReference type="PROSITE" id="PS50887">
    <property type="entry name" value="GGDEF"/>
    <property type="match status" value="1"/>
</dbReference>
<dbReference type="Gene3D" id="3.20.20.450">
    <property type="entry name" value="EAL domain"/>
    <property type="match status" value="1"/>
</dbReference>